<organism evidence="4 5">
    <name type="scientific">Blattamonas nauphoetae</name>
    <dbReference type="NCBI Taxonomy" id="2049346"/>
    <lineage>
        <taxon>Eukaryota</taxon>
        <taxon>Metamonada</taxon>
        <taxon>Preaxostyla</taxon>
        <taxon>Oxymonadida</taxon>
        <taxon>Blattamonas</taxon>
    </lineage>
</organism>
<dbReference type="GO" id="GO:0000502">
    <property type="term" value="C:proteasome complex"/>
    <property type="evidence" value="ECO:0007669"/>
    <property type="project" value="UniProtKB-KW"/>
</dbReference>
<comment type="similarity">
    <text evidence="1">Belongs to the PA28 family.</text>
</comment>
<dbReference type="InterPro" id="IPR036997">
    <property type="entry name" value="PA28_C_sf"/>
</dbReference>
<evidence type="ECO:0000256" key="1">
    <source>
        <dbReference type="ARBA" id="ARBA00005883"/>
    </source>
</evidence>
<dbReference type="InterPro" id="IPR003186">
    <property type="entry name" value="PA28_C"/>
</dbReference>
<dbReference type="Pfam" id="PF02252">
    <property type="entry name" value="PA28_C"/>
    <property type="match status" value="1"/>
</dbReference>
<dbReference type="PANTHER" id="PTHR10660:SF2">
    <property type="entry name" value="LD45860P"/>
    <property type="match status" value="1"/>
</dbReference>
<dbReference type="Proteomes" id="UP001281761">
    <property type="component" value="Unassembled WGS sequence"/>
</dbReference>
<feature type="domain" description="Proteasome activator PA28 C-terminal" evidence="3">
    <location>
        <begin position="76"/>
        <end position="209"/>
    </location>
</feature>
<dbReference type="InterPro" id="IPR009077">
    <property type="entry name" value="Proteasome_activ_PA28"/>
</dbReference>
<proteinExistence type="inferred from homology"/>
<comment type="caution">
    <text evidence="4">The sequence shown here is derived from an EMBL/GenBank/DDBJ whole genome shotgun (WGS) entry which is preliminary data.</text>
</comment>
<evidence type="ECO:0000313" key="4">
    <source>
        <dbReference type="EMBL" id="KAK2963141.1"/>
    </source>
</evidence>
<dbReference type="InterPro" id="IPR036252">
    <property type="entry name" value="Proteasome_activ_sf"/>
</dbReference>
<gene>
    <name evidence="4" type="ORF">BLNAU_1674</name>
</gene>
<dbReference type="SUPFAM" id="SSF47216">
    <property type="entry name" value="Proteasome activator"/>
    <property type="match status" value="1"/>
</dbReference>
<name>A0ABQ9YHI9_9EUKA</name>
<dbReference type="EMBL" id="JARBJD010000007">
    <property type="protein sequence ID" value="KAK2963141.1"/>
    <property type="molecule type" value="Genomic_DNA"/>
</dbReference>
<accession>A0ABQ9YHI9</accession>
<evidence type="ECO:0000313" key="5">
    <source>
        <dbReference type="Proteomes" id="UP001281761"/>
    </source>
</evidence>
<dbReference type="Gene3D" id="1.20.120.180">
    <property type="entry name" value="Proteasome activator pa28, C-terminal domain"/>
    <property type="match status" value="1"/>
</dbReference>
<evidence type="ECO:0000259" key="3">
    <source>
        <dbReference type="Pfam" id="PF02252"/>
    </source>
</evidence>
<protein>
    <submittedName>
        <fullName evidence="4">Proteasome activator pa28 beta subunit</fullName>
    </submittedName>
</protein>
<keyword evidence="5" id="KW-1185">Reference proteome</keyword>
<evidence type="ECO:0000256" key="2">
    <source>
        <dbReference type="ARBA" id="ARBA00022942"/>
    </source>
</evidence>
<keyword evidence="2 4" id="KW-0647">Proteasome</keyword>
<sequence length="221" mass="25738">MTNSIRTDVKIFDLIDPDQQEKSLRMIKFFAEKVLELDELATQYEPYRRADSSESKQVLLQTEQQFSTPKDTKAGRNEFIHKFDSLIREKLLEFIDHCSTFRFWFTLQRPTISDSNNFGLSVLETVIGMATNMENMASEGLARFGAYAEERGNLFVNFFQFPQFDDVKEAIVVLDQQELALDAISLFDIRNFYLFLHDTIVKNFDKIKSAPQLRKYAPDSL</sequence>
<dbReference type="PANTHER" id="PTHR10660">
    <property type="entry name" value="PROTEASOME REGULATOR PA28"/>
    <property type="match status" value="1"/>
</dbReference>
<reference evidence="4 5" key="1">
    <citation type="journal article" date="2022" name="bioRxiv">
        <title>Genomics of Preaxostyla Flagellates Illuminates Evolutionary Transitions and the Path Towards Mitochondrial Loss.</title>
        <authorList>
            <person name="Novak L.V.F."/>
            <person name="Treitli S.C."/>
            <person name="Pyrih J."/>
            <person name="Halakuc P."/>
            <person name="Pipaliya S.V."/>
            <person name="Vacek V."/>
            <person name="Brzon O."/>
            <person name="Soukal P."/>
            <person name="Eme L."/>
            <person name="Dacks J.B."/>
            <person name="Karnkowska A."/>
            <person name="Elias M."/>
            <person name="Hampl V."/>
        </authorList>
    </citation>
    <scope>NUCLEOTIDE SEQUENCE [LARGE SCALE GENOMIC DNA]</scope>
    <source>
        <strain evidence="4">NAU3</strain>
        <tissue evidence="4">Gut</tissue>
    </source>
</reference>